<protein>
    <submittedName>
        <fullName evidence="4">Integration host factor subunit beta</fullName>
    </submittedName>
</protein>
<dbReference type="SMART" id="SM00411">
    <property type="entry name" value="BHL"/>
    <property type="match status" value="1"/>
</dbReference>
<evidence type="ECO:0000256" key="3">
    <source>
        <dbReference type="RuleBase" id="RU003939"/>
    </source>
</evidence>
<dbReference type="GO" id="GO:0005829">
    <property type="term" value="C:cytosol"/>
    <property type="evidence" value="ECO:0007669"/>
    <property type="project" value="TreeGrafter"/>
</dbReference>
<evidence type="ECO:0000313" key="4">
    <source>
        <dbReference type="EMBL" id="RDE51624.1"/>
    </source>
</evidence>
<dbReference type="CDD" id="cd13836">
    <property type="entry name" value="IHF_B"/>
    <property type="match status" value="1"/>
</dbReference>
<dbReference type="Proteomes" id="UP000253831">
    <property type="component" value="Unassembled WGS sequence"/>
</dbReference>
<dbReference type="GO" id="GO:0030527">
    <property type="term" value="F:structural constituent of chromatin"/>
    <property type="evidence" value="ECO:0007669"/>
    <property type="project" value="InterPro"/>
</dbReference>
<comment type="similarity">
    <text evidence="1 3">Belongs to the bacterial histone-like protein family.</text>
</comment>
<dbReference type="SUPFAM" id="SSF47729">
    <property type="entry name" value="IHF-like DNA-binding proteins"/>
    <property type="match status" value="1"/>
</dbReference>
<accession>A0A369XNS1</accession>
<keyword evidence="2" id="KW-0238">DNA-binding</keyword>
<gene>
    <name evidence="4" type="ORF">DVS81_05595</name>
</gene>
<dbReference type="Gene3D" id="4.10.520.10">
    <property type="entry name" value="IHF-like DNA-binding proteins"/>
    <property type="match status" value="1"/>
</dbReference>
<evidence type="ECO:0000256" key="1">
    <source>
        <dbReference type="ARBA" id="ARBA00010529"/>
    </source>
</evidence>
<dbReference type="PANTHER" id="PTHR33175">
    <property type="entry name" value="DNA-BINDING PROTEIN HU"/>
    <property type="match status" value="1"/>
</dbReference>
<dbReference type="PANTHER" id="PTHR33175:SF5">
    <property type="entry name" value="INTEGRATION HOST FACTOR SUBUNIT BETA"/>
    <property type="match status" value="1"/>
</dbReference>
<dbReference type="NCBIfam" id="NF001222">
    <property type="entry name" value="PRK00199.1"/>
    <property type="match status" value="1"/>
</dbReference>
<comment type="caution">
    <text evidence="4">The sequence shown here is derived from an EMBL/GenBank/DDBJ whole genome shotgun (WGS) entry which is preliminary data.</text>
</comment>
<dbReference type="PRINTS" id="PR01727">
    <property type="entry name" value="DNABINDINGHU"/>
</dbReference>
<reference evidence="4 5" key="1">
    <citation type="submission" date="2018-05" db="EMBL/GenBank/DDBJ databases">
        <title>Integrated omic analyses show evidence that a Ca. Accumulibacter phosphatis strain performs denitrification under micro-aerobic conditions.</title>
        <authorList>
            <person name="Camejo P.Y."/>
            <person name="Katherine M.D."/>
            <person name="Daniel N.R."/>
        </authorList>
    </citation>
    <scope>NUCLEOTIDE SEQUENCE [LARGE SCALE GENOMIC DNA]</scope>
    <source>
        <strain evidence="4">UW-LDO-IC</strain>
    </source>
</reference>
<dbReference type="Pfam" id="PF00216">
    <property type="entry name" value="Bac_DNA_binding"/>
    <property type="match status" value="1"/>
</dbReference>
<dbReference type="EMBL" id="QPGA01000006">
    <property type="protein sequence ID" value="RDE51624.1"/>
    <property type="molecule type" value="Genomic_DNA"/>
</dbReference>
<proteinExistence type="inferred from homology"/>
<dbReference type="GO" id="GO:0003677">
    <property type="term" value="F:DNA binding"/>
    <property type="evidence" value="ECO:0007669"/>
    <property type="project" value="UniProtKB-KW"/>
</dbReference>
<evidence type="ECO:0000313" key="5">
    <source>
        <dbReference type="Proteomes" id="UP000253831"/>
    </source>
</evidence>
<name>A0A369XNS1_9PROT</name>
<sequence length="103" mass="11227">MTRADLIAAIASRFPTLTVKDADIAVKEIFDAIGRALAQGDRVEIRGFGSFRLNYLPARTGRNPRTGVAVSVPEKYVPHFTVGKELRECVEASVKDVPLEQAA</sequence>
<evidence type="ECO:0000256" key="2">
    <source>
        <dbReference type="ARBA" id="ARBA00023125"/>
    </source>
</evidence>
<dbReference type="AlphaFoldDB" id="A0A369XNS1"/>
<dbReference type="InterPro" id="IPR010992">
    <property type="entry name" value="IHF-like_DNA-bd_dom_sf"/>
</dbReference>
<dbReference type="InterPro" id="IPR000119">
    <property type="entry name" value="Hist_DNA-bd"/>
</dbReference>
<organism evidence="4 5">
    <name type="scientific">Candidatus Accumulibacter meliphilus</name>
    <dbReference type="NCBI Taxonomy" id="2211374"/>
    <lineage>
        <taxon>Bacteria</taxon>
        <taxon>Pseudomonadati</taxon>
        <taxon>Pseudomonadota</taxon>
        <taxon>Betaproteobacteria</taxon>
        <taxon>Candidatus Accumulibacter</taxon>
    </lineage>
</organism>